<dbReference type="SUPFAM" id="SSF53187">
    <property type="entry name" value="Zn-dependent exopeptidases"/>
    <property type="match status" value="1"/>
</dbReference>
<dbReference type="PANTHER" id="PTHR12147">
    <property type="entry name" value="METALLOPEPTIDASE M28 FAMILY MEMBER"/>
    <property type="match status" value="1"/>
</dbReference>
<evidence type="ECO:0000313" key="3">
    <source>
        <dbReference type="EMBL" id="MBA2225880.1"/>
    </source>
</evidence>
<evidence type="ECO:0000256" key="1">
    <source>
        <dbReference type="SAM" id="MobiDB-lite"/>
    </source>
</evidence>
<proteinExistence type="predicted"/>
<evidence type="ECO:0000313" key="4">
    <source>
        <dbReference type="Proteomes" id="UP000542342"/>
    </source>
</evidence>
<dbReference type="AlphaFoldDB" id="A0A7V8VDL0"/>
<name>A0A7V8VDL0_9BACT</name>
<comment type="caution">
    <text evidence="3">The sequence shown here is derived from an EMBL/GenBank/DDBJ whole genome shotgun (WGS) entry which is preliminary data.</text>
</comment>
<dbReference type="InterPro" id="IPR003137">
    <property type="entry name" value="PA_domain"/>
</dbReference>
<dbReference type="Pfam" id="PF04389">
    <property type="entry name" value="Peptidase_M28"/>
    <property type="match status" value="1"/>
</dbReference>
<dbReference type="InterPro" id="IPR036034">
    <property type="entry name" value="PDZ_sf"/>
</dbReference>
<feature type="domain" description="PDZ" evidence="2">
    <location>
        <begin position="591"/>
        <end position="662"/>
    </location>
</feature>
<dbReference type="PANTHER" id="PTHR12147:SF26">
    <property type="entry name" value="PEPTIDASE M28 DOMAIN-CONTAINING PROTEIN"/>
    <property type="match status" value="1"/>
</dbReference>
<dbReference type="RefSeq" id="WP_194537312.1">
    <property type="nucleotide sequence ID" value="NZ_JACEFB010000003.1"/>
</dbReference>
<gene>
    <name evidence="3" type="ORF">H0921_06845</name>
</gene>
<dbReference type="EMBL" id="JACEFB010000003">
    <property type="protein sequence ID" value="MBA2225880.1"/>
    <property type="molecule type" value="Genomic_DNA"/>
</dbReference>
<dbReference type="InterPro" id="IPR045175">
    <property type="entry name" value="M28_fam"/>
</dbReference>
<evidence type="ECO:0000259" key="2">
    <source>
        <dbReference type="PROSITE" id="PS50106"/>
    </source>
</evidence>
<dbReference type="Gene3D" id="2.30.42.10">
    <property type="match status" value="1"/>
</dbReference>
<dbReference type="PROSITE" id="PS51257">
    <property type="entry name" value="PROKAR_LIPOPROTEIN"/>
    <property type="match status" value="1"/>
</dbReference>
<sequence>MNHHRSLSRPLPLWVCWGVLSLACLWVPAGRSDPGSATSQFPFQGPETTGVTAKSKPASEREAGRNLRREAAVERLRQHVGFLASAECEGRGIDTQGIEKAAAYIAEEFRKAGLKPAGKDGSYYQPFTVTASARLSERPQASLRGPRNQQVDLDSGSDFAVMGFSSSGKVQAPLIFAGYGITAPELKYDDYAGLDVQGKIVVLLRRTPRPNERGEQRFDHNVPTPEESTHAAFVTKITNAHKHGAVAVVIVNDASSAGERDPLPQFANHAVGHPAAPFPVLFLKRALLDQMLQSQQKSLAAWEKAVDADLRPRSFPLEGWMLQAAIRVERTEYKCKNIVGVLEGSGPLSQETIVIGAHYDHIGYGTIGSLGGANARGKIHHGADDNASGTSGLIELAYRFAAQPQRQGRRLLFIAFSAEERGLYGSLHYCREPIYPLETTVLMVNMDMIGRARLVPADWLGWEKKERLLVYGVGTGTGLEALVHQANGNPGLVLRTLAAGTGPSDHDSFYRKRIPVLFLYTGTHGDYHRPSDKADTLNYEGMAHVVDFAERLIQAAANLPERPKFQVTREVWRDPTDPRAQTPSRTQIPRLGIRPGNYESEDGGVLVDGVTPGSPAEKAGIKEGDRIIAIAGENIKNISTYMTVMSRQKSGSPLEVTILRQNQRLTLRVIPE</sequence>
<dbReference type="Gene3D" id="3.50.30.30">
    <property type="match status" value="1"/>
</dbReference>
<dbReference type="SUPFAM" id="SSF50156">
    <property type="entry name" value="PDZ domain-like"/>
    <property type="match status" value="1"/>
</dbReference>
<reference evidence="3 4" key="1">
    <citation type="submission" date="2020-07" db="EMBL/GenBank/DDBJ databases">
        <title>Thermogemmata thermophila gen. nov., sp. nov., a novel moderate thermophilic planctomycete from a Kamchatka hot spring.</title>
        <authorList>
            <person name="Elcheninov A.G."/>
            <person name="Podosokorskaya O.A."/>
            <person name="Kovaleva O.L."/>
            <person name="Novikov A."/>
            <person name="Bonch-Osmolovskaya E.A."/>
            <person name="Toshchakov S.V."/>
            <person name="Kublanov I.V."/>
        </authorList>
    </citation>
    <scope>NUCLEOTIDE SEQUENCE [LARGE SCALE GENOMIC DNA]</scope>
    <source>
        <strain evidence="3 4">2918</strain>
    </source>
</reference>
<dbReference type="InterPro" id="IPR046450">
    <property type="entry name" value="PA_dom_sf"/>
</dbReference>
<dbReference type="PROSITE" id="PS50106">
    <property type="entry name" value="PDZ"/>
    <property type="match status" value="1"/>
</dbReference>
<feature type="region of interest" description="Disordered" evidence="1">
    <location>
        <begin position="36"/>
        <end position="67"/>
    </location>
</feature>
<organism evidence="3 4">
    <name type="scientific">Thermogemmata fonticola</name>
    <dbReference type="NCBI Taxonomy" id="2755323"/>
    <lineage>
        <taxon>Bacteria</taxon>
        <taxon>Pseudomonadati</taxon>
        <taxon>Planctomycetota</taxon>
        <taxon>Planctomycetia</taxon>
        <taxon>Gemmatales</taxon>
        <taxon>Gemmataceae</taxon>
        <taxon>Thermogemmata</taxon>
    </lineage>
</organism>
<dbReference type="Pfam" id="PF02225">
    <property type="entry name" value="PA"/>
    <property type="match status" value="1"/>
</dbReference>
<dbReference type="Gene3D" id="3.40.630.10">
    <property type="entry name" value="Zn peptidases"/>
    <property type="match status" value="2"/>
</dbReference>
<dbReference type="InterPro" id="IPR001478">
    <property type="entry name" value="PDZ"/>
</dbReference>
<feature type="compositionally biased region" description="Basic and acidic residues" evidence="1">
    <location>
        <begin position="57"/>
        <end position="67"/>
    </location>
</feature>
<protein>
    <submittedName>
        <fullName evidence="3">M28 family peptidase</fullName>
    </submittedName>
</protein>
<dbReference type="SMART" id="SM00228">
    <property type="entry name" value="PDZ"/>
    <property type="match status" value="1"/>
</dbReference>
<accession>A0A7V8VDL0</accession>
<dbReference type="CDD" id="cd06779">
    <property type="entry name" value="cpPDZ_Deg_HtrA-like"/>
    <property type="match status" value="1"/>
</dbReference>
<feature type="compositionally biased region" description="Polar residues" evidence="1">
    <location>
        <begin position="36"/>
        <end position="52"/>
    </location>
</feature>
<keyword evidence="4" id="KW-1185">Reference proteome</keyword>
<dbReference type="Proteomes" id="UP000542342">
    <property type="component" value="Unassembled WGS sequence"/>
</dbReference>
<dbReference type="Pfam" id="PF13180">
    <property type="entry name" value="PDZ_2"/>
    <property type="match status" value="1"/>
</dbReference>
<dbReference type="GO" id="GO:0006508">
    <property type="term" value="P:proteolysis"/>
    <property type="evidence" value="ECO:0007669"/>
    <property type="project" value="InterPro"/>
</dbReference>
<dbReference type="InterPro" id="IPR007484">
    <property type="entry name" value="Peptidase_M28"/>
</dbReference>
<dbReference type="GO" id="GO:0008235">
    <property type="term" value="F:metalloexopeptidase activity"/>
    <property type="evidence" value="ECO:0007669"/>
    <property type="project" value="InterPro"/>
</dbReference>
<dbReference type="SUPFAM" id="SSF52025">
    <property type="entry name" value="PA domain"/>
    <property type="match status" value="1"/>
</dbReference>